<dbReference type="Proteomes" id="UP000298030">
    <property type="component" value="Unassembled WGS sequence"/>
</dbReference>
<evidence type="ECO:0000313" key="3">
    <source>
        <dbReference type="Proteomes" id="UP000298030"/>
    </source>
</evidence>
<evidence type="ECO:0000256" key="1">
    <source>
        <dbReference type="SAM" id="MobiDB-lite"/>
    </source>
</evidence>
<dbReference type="EMBL" id="QPFP01000039">
    <property type="protein sequence ID" value="TEB27589.1"/>
    <property type="molecule type" value="Genomic_DNA"/>
</dbReference>
<reference evidence="2 3" key="1">
    <citation type="journal article" date="2019" name="Nat. Ecol. Evol.">
        <title>Megaphylogeny resolves global patterns of mushroom evolution.</title>
        <authorList>
            <person name="Varga T."/>
            <person name="Krizsan K."/>
            <person name="Foldi C."/>
            <person name="Dima B."/>
            <person name="Sanchez-Garcia M."/>
            <person name="Sanchez-Ramirez S."/>
            <person name="Szollosi G.J."/>
            <person name="Szarkandi J.G."/>
            <person name="Papp V."/>
            <person name="Albert L."/>
            <person name="Andreopoulos W."/>
            <person name="Angelini C."/>
            <person name="Antonin V."/>
            <person name="Barry K.W."/>
            <person name="Bougher N.L."/>
            <person name="Buchanan P."/>
            <person name="Buyck B."/>
            <person name="Bense V."/>
            <person name="Catcheside P."/>
            <person name="Chovatia M."/>
            <person name="Cooper J."/>
            <person name="Damon W."/>
            <person name="Desjardin D."/>
            <person name="Finy P."/>
            <person name="Geml J."/>
            <person name="Haridas S."/>
            <person name="Hughes K."/>
            <person name="Justo A."/>
            <person name="Karasinski D."/>
            <person name="Kautmanova I."/>
            <person name="Kiss B."/>
            <person name="Kocsube S."/>
            <person name="Kotiranta H."/>
            <person name="LaButti K.M."/>
            <person name="Lechner B.E."/>
            <person name="Liimatainen K."/>
            <person name="Lipzen A."/>
            <person name="Lukacs Z."/>
            <person name="Mihaltcheva S."/>
            <person name="Morgado L.N."/>
            <person name="Niskanen T."/>
            <person name="Noordeloos M.E."/>
            <person name="Ohm R.A."/>
            <person name="Ortiz-Santana B."/>
            <person name="Ovrebo C."/>
            <person name="Racz N."/>
            <person name="Riley R."/>
            <person name="Savchenko A."/>
            <person name="Shiryaev A."/>
            <person name="Soop K."/>
            <person name="Spirin V."/>
            <person name="Szebenyi C."/>
            <person name="Tomsovsky M."/>
            <person name="Tulloss R.E."/>
            <person name="Uehling J."/>
            <person name="Grigoriev I.V."/>
            <person name="Vagvolgyi C."/>
            <person name="Papp T."/>
            <person name="Martin F.M."/>
            <person name="Miettinen O."/>
            <person name="Hibbett D.S."/>
            <person name="Nagy L.G."/>
        </authorList>
    </citation>
    <scope>NUCLEOTIDE SEQUENCE [LARGE SCALE GENOMIC DNA]</scope>
    <source>
        <strain evidence="2 3">FP101781</strain>
    </source>
</reference>
<name>A0A4Y7T236_COPMI</name>
<comment type="caution">
    <text evidence="2">The sequence shown here is derived from an EMBL/GenBank/DDBJ whole genome shotgun (WGS) entry which is preliminary data.</text>
</comment>
<dbReference type="AlphaFoldDB" id="A0A4Y7T236"/>
<organism evidence="2 3">
    <name type="scientific">Coprinellus micaceus</name>
    <name type="common">Glistening ink-cap mushroom</name>
    <name type="synonym">Coprinus micaceus</name>
    <dbReference type="NCBI Taxonomy" id="71717"/>
    <lineage>
        <taxon>Eukaryota</taxon>
        <taxon>Fungi</taxon>
        <taxon>Dikarya</taxon>
        <taxon>Basidiomycota</taxon>
        <taxon>Agaricomycotina</taxon>
        <taxon>Agaricomycetes</taxon>
        <taxon>Agaricomycetidae</taxon>
        <taxon>Agaricales</taxon>
        <taxon>Agaricineae</taxon>
        <taxon>Psathyrellaceae</taxon>
        <taxon>Coprinellus</taxon>
    </lineage>
</organism>
<feature type="region of interest" description="Disordered" evidence="1">
    <location>
        <begin position="1"/>
        <end position="46"/>
    </location>
</feature>
<feature type="compositionally biased region" description="Basic residues" evidence="1">
    <location>
        <begin position="18"/>
        <end position="33"/>
    </location>
</feature>
<feature type="compositionally biased region" description="Polar residues" evidence="1">
    <location>
        <begin position="1"/>
        <end position="10"/>
    </location>
</feature>
<sequence length="238" mass="25929">MGKDSPNSMQVPAWPSTARRKQMHKSREKYRSKKVQDKESQAPAVTIQASGMDVPAASEIGGIDDGLPEKGLDGDAASKGSSGLTIMPLDRFINALANLSSDEIKINALINISPLKSSMEQGKKVLLNVRSSRWSHMTERGGYPLTDVAPIAYKHIGGCLLTIRAQSVSVGQPHRLVTKLVDLHSVHTLERGAQIPRIEVLREEILGLKTPRKEQTSGMKRGGGIALKPSNEYFQREG</sequence>
<feature type="region of interest" description="Disordered" evidence="1">
    <location>
        <begin position="213"/>
        <end position="238"/>
    </location>
</feature>
<proteinExistence type="predicted"/>
<gene>
    <name evidence="2" type="ORF">FA13DRAFT_1712492</name>
</gene>
<protein>
    <submittedName>
        <fullName evidence="2">Uncharacterized protein</fullName>
    </submittedName>
</protein>
<keyword evidence="3" id="KW-1185">Reference proteome</keyword>
<evidence type="ECO:0000313" key="2">
    <source>
        <dbReference type="EMBL" id="TEB27589.1"/>
    </source>
</evidence>
<accession>A0A4Y7T236</accession>